<evidence type="ECO:0000313" key="12">
    <source>
        <dbReference type="Proteomes" id="UP000284824"/>
    </source>
</evidence>
<evidence type="ECO:0000256" key="3">
    <source>
        <dbReference type="ARBA" id="ARBA00022475"/>
    </source>
</evidence>
<protein>
    <submittedName>
        <fullName evidence="11">Amino acid/amide ABC transporter membrane protein 2 (HAAT family) /amino acid/amide ABC transporter ATP-binding protein 1 (HAAT family)</fullName>
    </submittedName>
</protein>
<dbReference type="PROSITE" id="PS50893">
    <property type="entry name" value="ABC_TRANSPORTER_2"/>
    <property type="match status" value="1"/>
</dbReference>
<dbReference type="SMART" id="SM00382">
    <property type="entry name" value="AAA"/>
    <property type="match status" value="1"/>
</dbReference>
<evidence type="ECO:0000259" key="10">
    <source>
        <dbReference type="PROSITE" id="PS50893"/>
    </source>
</evidence>
<dbReference type="InterPro" id="IPR043428">
    <property type="entry name" value="LivM-like"/>
</dbReference>
<dbReference type="PANTHER" id="PTHR45772">
    <property type="entry name" value="CONSERVED COMPONENT OF ABC TRANSPORTER FOR NATURAL AMINO ACIDS-RELATED"/>
    <property type="match status" value="1"/>
</dbReference>
<dbReference type="Pfam" id="PF02653">
    <property type="entry name" value="BPD_transp_2"/>
    <property type="match status" value="1"/>
</dbReference>
<keyword evidence="8 9" id="KW-0472">Membrane</keyword>
<dbReference type="EMBL" id="SAUN01000001">
    <property type="protein sequence ID" value="RVX39801.1"/>
    <property type="molecule type" value="Genomic_DNA"/>
</dbReference>
<dbReference type="InterPro" id="IPR027417">
    <property type="entry name" value="P-loop_NTPase"/>
</dbReference>
<keyword evidence="2" id="KW-0813">Transport</keyword>
<name>A0A438M2D6_9ACTN</name>
<dbReference type="Proteomes" id="UP000284824">
    <property type="component" value="Unassembled WGS sequence"/>
</dbReference>
<sequence>MSERIHGNGGDVAADVVSDRPTPDVTAVSTGALRRGRPRGPAVAATALVLLALAAAPFGLSAFAVATLTLGLCYGLFTYGLDLAWGRAGLLSVGHAAFFGCGAYAVALSEEHGVPLAFALAGALVAATVIALIVVRISLTSGIPDAPLILLTLGVSLLLQKAATTLTPLTNGSNGLTVSTSDVVTTYYRTLIAVVLVVGLCTLLIVRSRFGARLTAAARNPERAAQSGIDTVRVRSAAFAASAAVSTIAGALYAPVAGLISPTVFGLGLSTSVLVWLAVGGRESTLGAVFGAVALTTGQQILGPSWQGWYVLGLAILFVLIVQVAPDGLAGLARTWLSGGTPTVKLPPATAKGGGSGTPPQSGPDAALSLQQIAKSFGPVRVLDGVDLTVRPGRCVCLIGPNGAGKSTLLAIVAGQLAADAGTVRIFGQDASAVPVHRRVRMGVGRMFQIPSVVTELSPADNIRLARMEAPVRADLPQDYQDLVTGDTTAAGTLPLADRRRLELAMVLAGSPRLVLLDEPAAGMGRQDARRLTRELKQVAERTGCAMLVVEHDMDIVRELADDVVVLHGGRIIAHGPMDEIVADAAVREAYLGRG</sequence>
<proteinExistence type="predicted"/>
<evidence type="ECO:0000256" key="6">
    <source>
        <dbReference type="ARBA" id="ARBA00022840"/>
    </source>
</evidence>
<keyword evidence="5" id="KW-0547">Nucleotide-binding</keyword>
<feature type="transmembrane region" description="Helical" evidence="9">
    <location>
        <begin position="88"/>
        <end position="107"/>
    </location>
</feature>
<dbReference type="SUPFAM" id="SSF52540">
    <property type="entry name" value="P-loop containing nucleoside triphosphate hydrolases"/>
    <property type="match status" value="1"/>
</dbReference>
<evidence type="ECO:0000256" key="8">
    <source>
        <dbReference type="ARBA" id="ARBA00023136"/>
    </source>
</evidence>
<feature type="transmembrane region" description="Helical" evidence="9">
    <location>
        <begin position="113"/>
        <end position="135"/>
    </location>
</feature>
<dbReference type="InterPro" id="IPR003593">
    <property type="entry name" value="AAA+_ATPase"/>
</dbReference>
<dbReference type="GO" id="GO:0005886">
    <property type="term" value="C:plasma membrane"/>
    <property type="evidence" value="ECO:0007669"/>
    <property type="project" value="UniProtKB-SubCell"/>
</dbReference>
<dbReference type="CDD" id="cd06581">
    <property type="entry name" value="TM_PBP1_LivM_like"/>
    <property type="match status" value="1"/>
</dbReference>
<dbReference type="GO" id="GO:0016887">
    <property type="term" value="F:ATP hydrolysis activity"/>
    <property type="evidence" value="ECO:0007669"/>
    <property type="project" value="InterPro"/>
</dbReference>
<keyword evidence="6 11" id="KW-0067">ATP-binding</keyword>
<comment type="caution">
    <text evidence="11">The sequence shown here is derived from an EMBL/GenBank/DDBJ whole genome shotgun (WGS) entry which is preliminary data.</text>
</comment>
<comment type="subcellular location">
    <subcellularLocation>
        <location evidence="1">Cell membrane</location>
        <topology evidence="1">Multi-pass membrane protein</topology>
    </subcellularLocation>
</comment>
<accession>A0A438M2D6</accession>
<dbReference type="OrthoDB" id="4350300at2"/>
<dbReference type="InterPro" id="IPR001851">
    <property type="entry name" value="ABC_transp_permease"/>
</dbReference>
<feature type="transmembrane region" description="Helical" evidence="9">
    <location>
        <begin position="308"/>
        <end position="325"/>
    </location>
</feature>
<feature type="domain" description="ABC transporter" evidence="10">
    <location>
        <begin position="368"/>
        <end position="594"/>
    </location>
</feature>
<keyword evidence="7 9" id="KW-1133">Transmembrane helix</keyword>
<dbReference type="Pfam" id="PF12399">
    <property type="entry name" value="BCA_ABC_TP_C"/>
    <property type="match status" value="1"/>
</dbReference>
<evidence type="ECO:0000256" key="7">
    <source>
        <dbReference type="ARBA" id="ARBA00022989"/>
    </source>
</evidence>
<feature type="transmembrane region" description="Helical" evidence="9">
    <location>
        <begin position="186"/>
        <end position="206"/>
    </location>
</feature>
<dbReference type="GO" id="GO:0015658">
    <property type="term" value="F:branched-chain amino acid transmembrane transporter activity"/>
    <property type="evidence" value="ECO:0007669"/>
    <property type="project" value="InterPro"/>
</dbReference>
<dbReference type="InterPro" id="IPR003439">
    <property type="entry name" value="ABC_transporter-like_ATP-bd"/>
</dbReference>
<keyword evidence="4 9" id="KW-0812">Transmembrane</keyword>
<evidence type="ECO:0000256" key="5">
    <source>
        <dbReference type="ARBA" id="ARBA00022741"/>
    </source>
</evidence>
<dbReference type="InterPro" id="IPR032823">
    <property type="entry name" value="BCA_ABC_TP_C"/>
</dbReference>
<gene>
    <name evidence="11" type="ORF">EDD27_2174</name>
</gene>
<evidence type="ECO:0000256" key="4">
    <source>
        <dbReference type="ARBA" id="ARBA00022692"/>
    </source>
</evidence>
<reference evidence="11 12" key="1">
    <citation type="submission" date="2019-01" db="EMBL/GenBank/DDBJ databases">
        <title>Sequencing the genomes of 1000 actinobacteria strains.</title>
        <authorList>
            <person name="Klenk H.-P."/>
        </authorList>
    </citation>
    <scope>NUCLEOTIDE SEQUENCE [LARGE SCALE GENOMIC DNA]</scope>
    <source>
        <strain evidence="11 12">DSM 43925</strain>
    </source>
</reference>
<dbReference type="PANTHER" id="PTHR45772:SF8">
    <property type="entry name" value="HIGH-AFFINITY BRANCHED-CHAIN AMINO ACID TRANSPORT ATP-BINDING PROTEIN"/>
    <property type="match status" value="1"/>
</dbReference>
<dbReference type="AlphaFoldDB" id="A0A438M2D6"/>
<dbReference type="Gene3D" id="3.40.50.300">
    <property type="entry name" value="P-loop containing nucleotide triphosphate hydrolases"/>
    <property type="match status" value="1"/>
</dbReference>
<evidence type="ECO:0000256" key="9">
    <source>
        <dbReference type="SAM" id="Phobius"/>
    </source>
</evidence>
<feature type="transmembrane region" description="Helical" evidence="9">
    <location>
        <begin position="236"/>
        <end position="254"/>
    </location>
</feature>
<keyword evidence="12" id="KW-1185">Reference proteome</keyword>
<evidence type="ECO:0000313" key="11">
    <source>
        <dbReference type="EMBL" id="RVX39801.1"/>
    </source>
</evidence>
<keyword evidence="3" id="KW-1003">Cell membrane</keyword>
<dbReference type="RefSeq" id="WP_127932269.1">
    <property type="nucleotide sequence ID" value="NZ_SAUN01000001.1"/>
</dbReference>
<dbReference type="GO" id="GO:0005524">
    <property type="term" value="F:ATP binding"/>
    <property type="evidence" value="ECO:0007669"/>
    <property type="project" value="UniProtKB-KW"/>
</dbReference>
<organism evidence="11 12">
    <name type="scientific">Nonomuraea polychroma</name>
    <dbReference type="NCBI Taxonomy" id="46176"/>
    <lineage>
        <taxon>Bacteria</taxon>
        <taxon>Bacillati</taxon>
        <taxon>Actinomycetota</taxon>
        <taxon>Actinomycetes</taxon>
        <taxon>Streptosporangiales</taxon>
        <taxon>Streptosporangiaceae</taxon>
        <taxon>Nonomuraea</taxon>
    </lineage>
</organism>
<dbReference type="Pfam" id="PF00005">
    <property type="entry name" value="ABC_tran"/>
    <property type="match status" value="1"/>
</dbReference>
<evidence type="ECO:0000256" key="2">
    <source>
        <dbReference type="ARBA" id="ARBA00022448"/>
    </source>
</evidence>
<dbReference type="InterPro" id="IPR051120">
    <property type="entry name" value="ABC_AA/LPS_Transport"/>
</dbReference>
<evidence type="ECO:0000256" key="1">
    <source>
        <dbReference type="ARBA" id="ARBA00004651"/>
    </source>
</evidence>